<dbReference type="EMBL" id="AAFI02000012">
    <property type="protein sequence ID" value="EAL70122.1"/>
    <property type="molecule type" value="Genomic_DNA"/>
</dbReference>
<protein>
    <submittedName>
        <fullName evidence="2">Uncharacterized protein</fullName>
    </submittedName>
</protein>
<evidence type="ECO:0000313" key="3">
    <source>
        <dbReference type="EMBL" id="EAL70122.1"/>
    </source>
</evidence>
<dbReference type="KEGG" id="ddi:DDB_G0274459"/>
<evidence type="ECO:0000313" key="5">
    <source>
        <dbReference type="EMBL" id="EDR41073.1"/>
    </source>
</evidence>
<dbReference type="dictyBase" id="DDB_G0294605"/>
<dbReference type="KEGG" id="ddi:DDB_G0269070"/>
<reference evidence="2 6" key="2">
    <citation type="journal article" date="2005" name="Nature">
        <title>The genome of the social amoeba Dictyostelium discoideum.</title>
        <authorList>
            <consortium name="The Dictyostelium discoideum Sequencing Consortium"/>
            <person name="Eichinger L."/>
            <person name="Pachebat J.A."/>
            <person name="Glockner G."/>
            <person name="Rajandream M.A."/>
            <person name="Sucgang R."/>
            <person name="Berriman M."/>
            <person name="Song J."/>
            <person name="Olsen R."/>
            <person name="Szafranski K."/>
            <person name="Xu Q."/>
            <person name="Tunggal B."/>
            <person name="Kummerfeld S."/>
            <person name="Madera M."/>
            <person name="Konfortov B.A."/>
            <person name="Rivero F."/>
            <person name="Bankier A.T."/>
            <person name="Lehmann R."/>
            <person name="Hamlin N."/>
            <person name="Davies R."/>
            <person name="Gaudet P."/>
            <person name="Fey P."/>
            <person name="Pilcher K."/>
            <person name="Chen G."/>
            <person name="Saunders D."/>
            <person name="Sodergren E."/>
            <person name="Davis P."/>
            <person name="Kerhornou A."/>
            <person name="Nie X."/>
            <person name="Hall N."/>
            <person name="Anjard C."/>
            <person name="Hemphill L."/>
            <person name="Bason N."/>
            <person name="Farbrother P."/>
            <person name="Desany B."/>
            <person name="Just E."/>
            <person name="Morio T."/>
            <person name="Rost R."/>
            <person name="Churcher C."/>
            <person name="Cooper J."/>
            <person name="Haydock S."/>
            <person name="van Driessche N."/>
            <person name="Cronin A."/>
            <person name="Goodhead I."/>
            <person name="Muzny D."/>
            <person name="Mourier T."/>
            <person name="Pain A."/>
            <person name="Lu M."/>
            <person name="Harper D."/>
            <person name="Lindsay R."/>
            <person name="Hauser H."/>
            <person name="James K."/>
            <person name="Quiles M."/>
            <person name="Madan Babu M."/>
            <person name="Saito T."/>
            <person name="Buchrieser C."/>
            <person name="Wardroper A."/>
            <person name="Felder M."/>
            <person name="Thangavelu M."/>
            <person name="Johnson D."/>
            <person name="Knights A."/>
            <person name="Loulseged H."/>
            <person name="Mungall K."/>
            <person name="Oliver K."/>
            <person name="Price C."/>
            <person name="Quail M.A."/>
            <person name="Urushihara H."/>
            <person name="Hernandez J."/>
            <person name="Rabbinowitsch E."/>
            <person name="Steffen D."/>
            <person name="Sanders M."/>
            <person name="Ma J."/>
            <person name="Kohara Y."/>
            <person name="Sharp S."/>
            <person name="Simmonds M."/>
            <person name="Spiegler S."/>
            <person name="Tivey A."/>
            <person name="Sugano S."/>
            <person name="White B."/>
            <person name="Walker D."/>
            <person name="Woodward J."/>
            <person name="Winckler T."/>
            <person name="Tanaka Y."/>
            <person name="Shaulsky G."/>
            <person name="Schleicher M."/>
            <person name="Weinstock G."/>
            <person name="Rosenthal A."/>
            <person name="Cox E.C."/>
            <person name="Chisholm R.L."/>
            <person name="Gibbs R."/>
            <person name="Loomis W.F."/>
            <person name="Platzer M."/>
            <person name="Kay R.R."/>
            <person name="Williams J."/>
            <person name="Dear P.H."/>
            <person name="Noegel A.A."/>
            <person name="Barrell B."/>
            <person name="Kuspa A."/>
        </authorList>
    </citation>
    <scope>NUCLEOTIDE SEQUENCE [LARGE SCALE GENOMIC DNA]</scope>
    <source>
        <strain evidence="2 6">AX4</strain>
    </source>
</reference>
<evidence type="ECO:0000256" key="1">
    <source>
        <dbReference type="SAM" id="MobiDB-lite"/>
    </source>
</evidence>
<dbReference type="KEGG" id="ddi:DDB_G0277595"/>
<dbReference type="dictyBase" id="DDB_G0277595"/>
<evidence type="ECO:0000313" key="2">
    <source>
        <dbReference type="EMBL" id="EAL68615.1"/>
    </source>
</evidence>
<evidence type="ECO:0000313" key="6">
    <source>
        <dbReference type="Proteomes" id="UP000002195"/>
    </source>
</evidence>
<dbReference type="AlphaFoldDB" id="Q54ZF4"/>
<dbReference type="HOGENOM" id="CLU_3192439_0_0_1"/>
<sequence>MTSGGIVQPGQNLSQRPINGQYGWGPAAGSAANPRGDLRGYTYNIR</sequence>
<dbReference type="dictyBase" id="DDB_G0274459"/>
<gene>
    <name evidence="4" type="ORF">DDB_G0269070</name>
    <name evidence="3" type="ORF">DDB_G0274459</name>
    <name evidence="2" type="ORF">DDB_G0277595</name>
    <name evidence="5" type="ORF">DDB_G0294605</name>
</gene>
<reference evidence="2 6" key="1">
    <citation type="journal article" date="2002" name="Nature">
        <title>Sequence and analysis of chromosome 2 of Dictyostelium discoideum.</title>
        <authorList>
            <consortium name="Dictyostelium Genome Sequencing Consortium"/>
            <person name="Glockner G."/>
            <person name="Eichinger L."/>
            <person name="Szafranski K."/>
            <person name="Pachebat J.A."/>
            <person name="Bankier A.T."/>
            <person name="Dear P.H."/>
            <person name="Lehmann R."/>
            <person name="Baumgart C."/>
            <person name="Parra G."/>
            <person name="Abril J.F."/>
            <person name="Guigo R."/>
            <person name="Kumpf K."/>
            <person name="Tunggal B."/>
            <person name="Cox E."/>
            <person name="Quail M.A."/>
            <person name="Platzer M."/>
            <person name="Rosenthal A."/>
            <person name="Noegel A.A."/>
        </authorList>
    </citation>
    <scope>NUCLEOTIDE SEQUENCE [LARGE SCALE GENOMIC DNA]</scope>
    <source>
        <strain evidence="2 6">AX4</strain>
    </source>
</reference>
<comment type="caution">
    <text evidence="2">The sequence shown here is derived from an EMBL/GenBank/DDBJ whole genome shotgun (WGS) entry which is preliminary data.</text>
</comment>
<dbReference type="dictyBase" id="DDB_G0269070"/>
<feature type="region of interest" description="Disordered" evidence="1">
    <location>
        <begin position="1"/>
        <end position="46"/>
    </location>
</feature>
<organism evidence="2 6">
    <name type="scientific">Dictyostelium discoideum</name>
    <name type="common">Social amoeba</name>
    <dbReference type="NCBI Taxonomy" id="44689"/>
    <lineage>
        <taxon>Eukaryota</taxon>
        <taxon>Amoebozoa</taxon>
        <taxon>Evosea</taxon>
        <taxon>Eumycetozoa</taxon>
        <taxon>Dictyostelia</taxon>
        <taxon>Dictyosteliales</taxon>
        <taxon>Dictyosteliaceae</taxon>
        <taxon>Dictyostelium</taxon>
    </lineage>
</organism>
<reference evidence="2" key="3">
    <citation type="submission" date="2009-08" db="EMBL/GenBank/DDBJ databases">
        <authorList>
            <consortium name="The Dictyostelium discoideum Sequencing Consortium"/>
            <person name="Eichinger L."/>
            <person name="Pachebat J.A."/>
            <person name="Gloeckner G."/>
            <person name="Rajandream M.-A."/>
            <person name="Sucgang R."/>
            <person name="Song J."/>
            <person name="Cox E.C."/>
            <person name="Tunggal B."/>
            <person name="Szafranski K."/>
            <person name="Konfortov B.A."/>
            <person name="Farbrother P."/>
            <person name="Bankier A.T."/>
            <person name="Lehmann R."/>
            <person name="Hamlin N."/>
            <person name="Xu Q."/>
            <person name="Davies R."/>
            <person name="Gaudet P."/>
            <person name="Fey P."/>
            <person name="Pilcher K."/>
            <person name="Chen G."/>
            <person name="Saunders D."/>
            <person name="Sodergren E."/>
            <person name="Davis P."/>
            <person name="Nie X."/>
            <person name="Kerhornou A."/>
            <person name="Hemphill L."/>
            <person name="Bason N."/>
            <person name="Berriman M."/>
            <person name="Desany B."/>
            <person name="Churcher C."/>
            <person name="Cooper J."/>
            <person name="van Driessche N."/>
            <person name="Cronin A."/>
            <person name="Goodhead I."/>
            <person name="Muzny D."/>
            <person name="Hall N."/>
            <person name="Harper D."/>
            <person name="Lindsay R."/>
            <person name="Hauser H."/>
            <person name="James K."/>
            <person name="Quiles M."/>
            <person name="Buchrieser C."/>
            <person name="Wardroper A."/>
            <person name="Thangavelu M."/>
            <person name="Johnson D."/>
            <person name="Knights A."/>
            <person name="Loulseged H."/>
            <person name="Mungall K."/>
            <person name="Price C."/>
            <person name="Ma J."/>
            <person name="Quail M."/>
            <person name="Hernandez J."/>
            <person name="Rabbinowitsch E."/>
            <person name="Steffen D."/>
            <person name="Sanders M."/>
            <person name="Weinstock G."/>
            <person name="Sharp S."/>
            <person name="Just E."/>
            <person name="Shaulsky G."/>
            <person name="Simmonds M."/>
            <person name="Tivey A."/>
            <person name="White B."/>
            <person name="Walker D."/>
            <person name="Woodward J."/>
            <person name="Winckler T."/>
            <person name="Schleicher M."/>
            <person name="Rosenthal A."/>
            <person name="Rivero F."/>
            <person name="Chisholm R.L."/>
            <person name="Gibbs R."/>
            <person name="Loomis W.F."/>
            <person name="Platzer M."/>
            <person name="Kay R.R."/>
            <person name="Williams J."/>
            <person name="Dear P.H."/>
            <person name="Noegel A.A."/>
            <person name="Barrell B."/>
            <person name="Kuspa A."/>
        </authorList>
    </citation>
    <scope>NUCLEOTIDE SEQUENCE</scope>
    <source>
        <strain evidence="2">AX4</strain>
    </source>
</reference>
<dbReference type="EMBL" id="AAFI02000020">
    <property type="protein sequence ID" value="EAL68615.1"/>
    <property type="molecule type" value="Genomic_DNA"/>
</dbReference>
<dbReference type="RefSeq" id="XP_001732998.1">
    <property type="nucleotide sequence ID" value="XM_001732946.1"/>
</dbReference>
<dbReference type="VEuPathDB" id="AmoebaDB:DDB_G0294605"/>
<dbReference type="GeneID" id="8622710"/>
<dbReference type="Proteomes" id="UP000002195">
    <property type="component" value="Unassembled WGS sequence"/>
</dbReference>
<proteinExistence type="predicted"/>
<feature type="compositionally biased region" description="Polar residues" evidence="1">
    <location>
        <begin position="1"/>
        <end position="18"/>
    </location>
</feature>
<accession>Q54ZF4</accession>
<dbReference type="RefSeq" id="XP_646913.1">
    <property type="nucleotide sequence ID" value="XM_641821.1"/>
</dbReference>
<accession>Q86HR9</accession>
<dbReference type="EMBL" id="AAFI02000037">
    <property type="protein sequence ID" value="EDR41073.1"/>
    <property type="molecule type" value="Genomic_DNA"/>
</dbReference>
<dbReference type="RefSeq" id="XP_642543.1">
    <property type="nucleotide sequence ID" value="XM_637451.1"/>
</dbReference>
<dbReference type="GeneID" id="8619596"/>
<dbReference type="KEGG" id="ddi:DDB_G0294605"/>
<name>Q54ZF4_DICDI</name>
<dbReference type="EMBL" id="AAFI02000004">
    <property type="protein sequence ID" value="EAL73124.1"/>
    <property type="molecule type" value="Genomic_DNA"/>
</dbReference>
<dbReference type="PaxDb" id="44689-DDB0233606"/>
<dbReference type="GeneID" id="8621105"/>
<dbReference type="GeneID" id="8616600"/>
<keyword evidence="6" id="KW-1185">Reference proteome</keyword>
<evidence type="ECO:0000313" key="4">
    <source>
        <dbReference type="EMBL" id="EAL73124.1"/>
    </source>
</evidence>
<dbReference type="RefSeq" id="XP_644167.1">
    <property type="nucleotide sequence ID" value="XM_639075.1"/>
</dbReference>